<comment type="caution">
    <text evidence="1">The sequence shown here is derived from an EMBL/GenBank/DDBJ whole genome shotgun (WGS) entry which is preliminary data.</text>
</comment>
<dbReference type="SUPFAM" id="SSF52540">
    <property type="entry name" value="P-loop containing nucleoside triphosphate hydrolases"/>
    <property type="match status" value="1"/>
</dbReference>
<dbReference type="AlphaFoldDB" id="A0A5D9CTR9"/>
<evidence type="ECO:0000313" key="1">
    <source>
        <dbReference type="EMBL" id="TZG33801.1"/>
    </source>
</evidence>
<gene>
    <name evidence="1" type="ORF">FZZ93_15215</name>
</gene>
<sequence>MEICIIGGFPRAGTRQFTDILNNHDNASIKGEFYPKVISSLLNVFQIADKINAGRWTGDNYRKWRMMSALNAYAAFSKGSNSPFDFQGLKVAGFKCPRAENNFLEIKEVIGFERVVFFYCVRNVKESFLSENSSFGVSVEDYVSKTTESMRSGLAVSENENVDFQVLSLDEFLCAHDKTSWVIDNMLSKFRELSFDEHDVRNILGKVENTNATERHGKKRRTRMTREECEFFNESSEFLRLAKLFEDKYKIKVL</sequence>
<accession>A0A5D9CTR9</accession>
<evidence type="ECO:0008006" key="3">
    <source>
        <dbReference type="Google" id="ProtNLM"/>
    </source>
</evidence>
<dbReference type="RefSeq" id="WP_149323158.1">
    <property type="nucleotide sequence ID" value="NZ_JARWAH010000008.1"/>
</dbReference>
<dbReference type="Gene3D" id="3.40.50.300">
    <property type="entry name" value="P-loop containing nucleotide triphosphate hydrolases"/>
    <property type="match status" value="1"/>
</dbReference>
<dbReference type="InterPro" id="IPR027417">
    <property type="entry name" value="P-loop_NTPase"/>
</dbReference>
<dbReference type="OrthoDB" id="9815894at2"/>
<dbReference type="EMBL" id="VTPU01000017">
    <property type="protein sequence ID" value="TZG33801.1"/>
    <property type="molecule type" value="Genomic_DNA"/>
</dbReference>
<keyword evidence="2" id="KW-1185">Reference proteome</keyword>
<protein>
    <recommendedName>
        <fullName evidence="3">Sulfotransferase</fullName>
    </recommendedName>
</protein>
<proteinExistence type="predicted"/>
<organism evidence="1 2">
    <name type="scientific">Halomonas eurihalina</name>
    <dbReference type="NCBI Taxonomy" id="42566"/>
    <lineage>
        <taxon>Bacteria</taxon>
        <taxon>Pseudomonadati</taxon>
        <taxon>Pseudomonadota</taxon>
        <taxon>Gammaproteobacteria</taxon>
        <taxon>Oceanospirillales</taxon>
        <taxon>Halomonadaceae</taxon>
        <taxon>Halomonas</taxon>
    </lineage>
</organism>
<evidence type="ECO:0000313" key="2">
    <source>
        <dbReference type="Proteomes" id="UP000324260"/>
    </source>
</evidence>
<dbReference type="Proteomes" id="UP000324260">
    <property type="component" value="Unassembled WGS sequence"/>
</dbReference>
<reference evidence="1 2" key="1">
    <citation type="submission" date="2019-08" db="EMBL/GenBank/DDBJ databases">
        <title>Draft Genome Sequence of Halomonas eurihalina Isolated from Preserved Hide-surface.</title>
        <authorList>
            <person name="Hussain S.A."/>
            <person name="Xu A."/>
            <person name="Sarker M."/>
            <person name="Sommers C."/>
        </authorList>
    </citation>
    <scope>NUCLEOTIDE SEQUENCE [LARGE SCALE GENOMIC DNA]</scope>
    <source>
        <strain evidence="1 2">MS1</strain>
    </source>
</reference>
<name>A0A5D9CTR9_HALER</name>